<sequence length="263" mass="29379">MKRIFIAGLFLFTACQQTEKKKPIIAEEVPVEAKPLLAAVNQFPDSISLRVQLINALDSAGALSLALSQMDSLIKKDSANFGIWFHKAQLSEKAGDTGMALRSYDRAAKIYPAPDALLSMANLLAEKKQFQAIAICDEVESMRLGRDYLAHASFIKGVYYARTGDMVKAMTSFDRCIGNNYQYMEAYMEKGFLFFDTKQPDKAISIFEKALEIRPTYADASYWLAKCLEQKGEKEKAILQYQKALVLDPSIKEASEALKRLGA</sequence>
<dbReference type="SUPFAM" id="SSF48452">
    <property type="entry name" value="TPR-like"/>
    <property type="match status" value="1"/>
</dbReference>
<dbReference type="RefSeq" id="WP_133472941.1">
    <property type="nucleotide sequence ID" value="NZ_SNWP01000010.1"/>
</dbReference>
<dbReference type="OrthoDB" id="639380at2"/>
<evidence type="ECO:0000256" key="3">
    <source>
        <dbReference type="PROSITE-ProRule" id="PRU00339"/>
    </source>
</evidence>
<dbReference type="InterPro" id="IPR011990">
    <property type="entry name" value="TPR-like_helical_dom_sf"/>
</dbReference>
<gene>
    <name evidence="4" type="ORF">BC659_0459</name>
</gene>
<reference evidence="4 5" key="1">
    <citation type="submission" date="2019-03" db="EMBL/GenBank/DDBJ databases">
        <title>Genomic Encyclopedia of Archaeal and Bacterial Type Strains, Phase II (KMG-II): from individual species to whole genera.</title>
        <authorList>
            <person name="Goeker M."/>
        </authorList>
    </citation>
    <scope>NUCLEOTIDE SEQUENCE [LARGE SCALE GENOMIC DNA]</scope>
    <source>
        <strain evidence="4 5">DSM 28323</strain>
    </source>
</reference>
<protein>
    <submittedName>
        <fullName evidence="4">Tetratricopeptide repeat protein</fullName>
    </submittedName>
</protein>
<dbReference type="PANTHER" id="PTHR44858:SF1">
    <property type="entry name" value="UDP-N-ACETYLGLUCOSAMINE--PEPTIDE N-ACETYLGLUCOSAMINYLTRANSFERASE SPINDLY-RELATED"/>
    <property type="match status" value="1"/>
</dbReference>
<evidence type="ECO:0000313" key="4">
    <source>
        <dbReference type="EMBL" id="TDO28394.1"/>
    </source>
</evidence>
<dbReference type="Pfam" id="PF14559">
    <property type="entry name" value="TPR_19"/>
    <property type="match status" value="1"/>
</dbReference>
<evidence type="ECO:0000256" key="2">
    <source>
        <dbReference type="ARBA" id="ARBA00022803"/>
    </source>
</evidence>
<dbReference type="PROSITE" id="PS50293">
    <property type="entry name" value="TPR_REGION"/>
    <property type="match status" value="1"/>
</dbReference>
<dbReference type="Proteomes" id="UP000295741">
    <property type="component" value="Unassembled WGS sequence"/>
</dbReference>
<proteinExistence type="predicted"/>
<evidence type="ECO:0000313" key="5">
    <source>
        <dbReference type="Proteomes" id="UP000295741"/>
    </source>
</evidence>
<dbReference type="InterPro" id="IPR050498">
    <property type="entry name" value="Ycf3"/>
</dbReference>
<keyword evidence="1" id="KW-0677">Repeat</keyword>
<dbReference type="PROSITE" id="PS50005">
    <property type="entry name" value="TPR"/>
    <property type="match status" value="2"/>
</dbReference>
<dbReference type="SMART" id="SM00028">
    <property type="entry name" value="TPR"/>
    <property type="match status" value="4"/>
</dbReference>
<dbReference type="EMBL" id="SNWP01000010">
    <property type="protein sequence ID" value="TDO28394.1"/>
    <property type="molecule type" value="Genomic_DNA"/>
</dbReference>
<feature type="repeat" description="TPR" evidence="3">
    <location>
        <begin position="218"/>
        <end position="251"/>
    </location>
</feature>
<name>A0A4R6IZP6_9BACT</name>
<dbReference type="Pfam" id="PF13181">
    <property type="entry name" value="TPR_8"/>
    <property type="match status" value="1"/>
</dbReference>
<evidence type="ECO:0000256" key="1">
    <source>
        <dbReference type="ARBA" id="ARBA00022737"/>
    </source>
</evidence>
<feature type="repeat" description="TPR" evidence="3">
    <location>
        <begin position="184"/>
        <end position="217"/>
    </location>
</feature>
<accession>A0A4R6IZP6</accession>
<dbReference type="InterPro" id="IPR019734">
    <property type="entry name" value="TPR_rpt"/>
</dbReference>
<dbReference type="PANTHER" id="PTHR44858">
    <property type="entry name" value="TETRATRICOPEPTIDE REPEAT PROTEIN 6"/>
    <property type="match status" value="1"/>
</dbReference>
<dbReference type="PROSITE" id="PS51257">
    <property type="entry name" value="PROKAR_LIPOPROTEIN"/>
    <property type="match status" value="1"/>
</dbReference>
<comment type="caution">
    <text evidence="4">The sequence shown here is derived from an EMBL/GenBank/DDBJ whole genome shotgun (WGS) entry which is preliminary data.</text>
</comment>
<dbReference type="AlphaFoldDB" id="A0A4R6IZP6"/>
<organism evidence="4 5">
    <name type="scientific">Sediminibacterium goheungense</name>
    <dbReference type="NCBI Taxonomy" id="1086393"/>
    <lineage>
        <taxon>Bacteria</taxon>
        <taxon>Pseudomonadati</taxon>
        <taxon>Bacteroidota</taxon>
        <taxon>Chitinophagia</taxon>
        <taxon>Chitinophagales</taxon>
        <taxon>Chitinophagaceae</taxon>
        <taxon>Sediminibacterium</taxon>
    </lineage>
</organism>
<keyword evidence="2 3" id="KW-0802">TPR repeat</keyword>
<keyword evidence="5" id="KW-1185">Reference proteome</keyword>
<dbReference type="Gene3D" id="1.25.40.10">
    <property type="entry name" value="Tetratricopeptide repeat domain"/>
    <property type="match status" value="2"/>
</dbReference>